<dbReference type="InterPro" id="IPR013087">
    <property type="entry name" value="Znf_C2H2_type"/>
</dbReference>
<dbReference type="OrthoDB" id="3199698at2759"/>
<accession>A0A8H6HFC7</accession>
<dbReference type="Proteomes" id="UP000521943">
    <property type="component" value="Unassembled WGS sequence"/>
</dbReference>
<feature type="region of interest" description="Disordered" evidence="1">
    <location>
        <begin position="20"/>
        <end position="128"/>
    </location>
</feature>
<evidence type="ECO:0000313" key="4">
    <source>
        <dbReference type="Proteomes" id="UP000521943"/>
    </source>
</evidence>
<evidence type="ECO:0000259" key="2">
    <source>
        <dbReference type="PROSITE" id="PS00028"/>
    </source>
</evidence>
<sequence length="942" mass="106364">MPKLPRNKLKSTLPCHIHGCPKTFTSQSGRTRHMHSRHPNLSGHHRAATSAVPLSPPSSPARNGSPLQDEPSLPDAREPSSTPPPAPPPSAQKIKHPYLTGDPCTEDGLPLPFGQHDPPPITNQNKNDWAPIEDDLQFCTADFLYRREEMSQSNIDVLLHLWGLSLMKNGAEYGPFDNYAHIFSTIDAIEQGDAPWQCLKVDMREEITAASPSWKKKVYEVWYRDPDTVLSNLLSNPDFRDEFDYQPYIEVSGDGKRRWSDVMSGNFAWRQSDRIYNEDKTTRGATYIPLILGADKTTVTVGTGDIEYYPLYLSIGNVHNGVRRAHRNAVIPIAFLAIPKGERKYDNDADFRHFKRQLYHSTISAIFTSIKPHMSTPVVRRCPDGHFRWVIYDFASFIADYPEQVLLAGIVQGWCPRCTAQPSNIDGSAGPRTNELVDSLDTSVIPFTRDFPRADIYKMITSDLLHQAIKGTFKDHLVTWVEQYLNATYEKSKANAIMDEIDCRLGAVPAFSGLRRFKQGRRFKQWTGDDSKALMKIYLCAIKGLVPPEIVQCIAAFLDFCYLVRRNDIDSDTLIEIQKALCRFHQHREFFQKSGVRSTGFSLPRQHSLVHYCDNIRDFGAPNGLCSSITESRHITAVKKPWRRSNRYEALGQMLLINQRLDKLAAAHSHFVARGMLTPERLKILPPVEKEVRREGEGSDDAVEVPDELVLADVQLAKTPDSVLPDATTAAHDLNIPGLPSMLETFLYGQLGITLDDSDDEDWEDNINILNSISPISSFCSAVATFFAPSDACGIHGMRREWLRCTPTWRKLGPRYDCAFLVADETKKGFRGLEAVRLKALLSFTYEGTEYPCAVVEWFKRVGRSADKETGMWIVEPDMSSGERDVTVVHLDSIFRAAHLLPVYGSACPLIPLDFDHSTSLDRFQAYYVNKYIDHHANEIAF</sequence>
<name>A0A8H6HFC7_9AGAR</name>
<organism evidence="3 4">
    <name type="scientific">Ephemerocybe angulata</name>
    <dbReference type="NCBI Taxonomy" id="980116"/>
    <lineage>
        <taxon>Eukaryota</taxon>
        <taxon>Fungi</taxon>
        <taxon>Dikarya</taxon>
        <taxon>Basidiomycota</taxon>
        <taxon>Agaricomycotina</taxon>
        <taxon>Agaricomycetes</taxon>
        <taxon>Agaricomycetidae</taxon>
        <taxon>Agaricales</taxon>
        <taxon>Agaricineae</taxon>
        <taxon>Psathyrellaceae</taxon>
        <taxon>Ephemerocybe</taxon>
    </lineage>
</organism>
<evidence type="ECO:0000313" key="3">
    <source>
        <dbReference type="EMBL" id="KAF6745814.1"/>
    </source>
</evidence>
<evidence type="ECO:0000256" key="1">
    <source>
        <dbReference type="SAM" id="MobiDB-lite"/>
    </source>
</evidence>
<proteinExistence type="predicted"/>
<dbReference type="AlphaFoldDB" id="A0A8H6HFC7"/>
<dbReference type="InterPro" id="IPR041078">
    <property type="entry name" value="Plavaka"/>
</dbReference>
<feature type="compositionally biased region" description="Pro residues" evidence="1">
    <location>
        <begin position="81"/>
        <end position="90"/>
    </location>
</feature>
<reference evidence="3 4" key="1">
    <citation type="submission" date="2020-07" db="EMBL/GenBank/DDBJ databases">
        <title>Comparative genomics of pyrophilous fungi reveals a link between fire events and developmental genes.</title>
        <authorList>
            <consortium name="DOE Joint Genome Institute"/>
            <person name="Steindorff A.S."/>
            <person name="Carver A."/>
            <person name="Calhoun S."/>
            <person name="Stillman K."/>
            <person name="Liu H."/>
            <person name="Lipzen A."/>
            <person name="Pangilinan J."/>
            <person name="Labutti K."/>
            <person name="Bruns T.D."/>
            <person name="Grigoriev I.V."/>
        </authorList>
    </citation>
    <scope>NUCLEOTIDE SEQUENCE [LARGE SCALE GENOMIC DNA]</scope>
    <source>
        <strain evidence="3 4">CBS 144469</strain>
    </source>
</reference>
<dbReference type="EMBL" id="JACGCI010000099">
    <property type="protein sequence ID" value="KAF6745814.1"/>
    <property type="molecule type" value="Genomic_DNA"/>
</dbReference>
<dbReference type="Pfam" id="PF18759">
    <property type="entry name" value="Plavaka"/>
    <property type="match status" value="1"/>
</dbReference>
<feature type="domain" description="C2H2-type" evidence="2">
    <location>
        <begin position="15"/>
        <end position="38"/>
    </location>
</feature>
<protein>
    <recommendedName>
        <fullName evidence="2">C2H2-type domain-containing protein</fullName>
    </recommendedName>
</protein>
<keyword evidence="4" id="KW-1185">Reference proteome</keyword>
<dbReference type="PROSITE" id="PS00028">
    <property type="entry name" value="ZINC_FINGER_C2H2_1"/>
    <property type="match status" value="1"/>
</dbReference>
<feature type="compositionally biased region" description="Basic residues" evidence="1">
    <location>
        <begin position="30"/>
        <end position="47"/>
    </location>
</feature>
<gene>
    <name evidence="3" type="ORF">DFP72DRAFT_1076967</name>
</gene>
<comment type="caution">
    <text evidence="3">The sequence shown here is derived from an EMBL/GenBank/DDBJ whole genome shotgun (WGS) entry which is preliminary data.</text>
</comment>